<comment type="cofactor">
    <cofactor evidence="2">
        <name>Mg(2+)</name>
        <dbReference type="ChEBI" id="CHEBI:18420"/>
    </cofactor>
</comment>
<name>A0ABW4HQ14_9BACI</name>
<comment type="subcellular location">
    <subcellularLocation>
        <location evidence="4 14">Cytoplasm</location>
    </subcellularLocation>
</comment>
<dbReference type="InterPro" id="IPR024567">
    <property type="entry name" value="RNase_HII/HIII_dom"/>
</dbReference>
<dbReference type="PANTHER" id="PTHR10954:SF18">
    <property type="entry name" value="RIBONUCLEASE HII"/>
    <property type="match status" value="1"/>
</dbReference>
<feature type="binding site" evidence="14 15">
    <location>
        <position position="169"/>
    </location>
    <ligand>
        <name>a divalent metal cation</name>
        <dbReference type="ChEBI" id="CHEBI:60240"/>
    </ligand>
</feature>
<dbReference type="CDD" id="cd07182">
    <property type="entry name" value="RNase_HII_bacteria_HII_like"/>
    <property type="match status" value="1"/>
</dbReference>
<feature type="coiled-coil region" evidence="17">
    <location>
        <begin position="9"/>
        <end position="58"/>
    </location>
</feature>
<reference evidence="20" key="1">
    <citation type="journal article" date="2019" name="Int. J. Syst. Evol. Microbiol.">
        <title>The Global Catalogue of Microorganisms (GCM) 10K type strain sequencing project: providing services to taxonomists for standard genome sequencing and annotation.</title>
        <authorList>
            <consortium name="The Broad Institute Genomics Platform"/>
            <consortium name="The Broad Institute Genome Sequencing Center for Infectious Disease"/>
            <person name="Wu L."/>
            <person name="Ma J."/>
        </authorList>
    </citation>
    <scope>NUCLEOTIDE SEQUENCE [LARGE SCALE GENOMIC DNA]</scope>
    <source>
        <strain evidence="20">CGMCC 1.12376</strain>
    </source>
</reference>
<dbReference type="Proteomes" id="UP001597221">
    <property type="component" value="Unassembled WGS sequence"/>
</dbReference>
<evidence type="ECO:0000256" key="5">
    <source>
        <dbReference type="ARBA" id="ARBA00007383"/>
    </source>
</evidence>
<dbReference type="InterPro" id="IPR012337">
    <property type="entry name" value="RNaseH-like_sf"/>
</dbReference>
<keyword evidence="11 14" id="KW-0255">Endonuclease</keyword>
<evidence type="ECO:0000256" key="3">
    <source>
        <dbReference type="ARBA" id="ARBA00004065"/>
    </source>
</evidence>
<dbReference type="InterPro" id="IPR022898">
    <property type="entry name" value="RNase_HII"/>
</dbReference>
<keyword evidence="13 14" id="KW-0464">Manganese</keyword>
<comment type="catalytic activity">
    <reaction evidence="1 14 15 16">
        <text>Endonucleolytic cleavage to 5'-phosphomonoester.</text>
        <dbReference type="EC" id="3.1.26.4"/>
    </reaction>
</comment>
<comment type="function">
    <text evidence="3 14 16">Endonuclease that specifically degrades the RNA of RNA-DNA hybrids.</text>
</comment>
<keyword evidence="8 14" id="KW-0963">Cytoplasm</keyword>
<comment type="cofactor">
    <cofactor evidence="14 15">
        <name>Mn(2+)</name>
        <dbReference type="ChEBI" id="CHEBI:29035"/>
    </cofactor>
    <cofactor evidence="14 15">
        <name>Mg(2+)</name>
        <dbReference type="ChEBI" id="CHEBI:18420"/>
    </cofactor>
    <text evidence="14 15">Manganese or magnesium. Binds 1 divalent metal ion per monomer in the absence of substrate. May bind a second metal ion after substrate binding.</text>
</comment>
<evidence type="ECO:0000256" key="17">
    <source>
        <dbReference type="SAM" id="Coils"/>
    </source>
</evidence>
<dbReference type="RefSeq" id="WP_251510807.1">
    <property type="nucleotide sequence ID" value="NZ_JAMBON010000001.1"/>
</dbReference>
<protein>
    <recommendedName>
        <fullName evidence="7 14">Ribonuclease HII</fullName>
        <shortName evidence="14">RNase HII</shortName>
        <ecNumber evidence="6 14">3.1.26.4</ecNumber>
    </recommendedName>
</protein>
<evidence type="ECO:0000256" key="11">
    <source>
        <dbReference type="ARBA" id="ARBA00022759"/>
    </source>
</evidence>
<dbReference type="PANTHER" id="PTHR10954">
    <property type="entry name" value="RIBONUCLEASE H2 SUBUNIT A"/>
    <property type="match status" value="1"/>
</dbReference>
<dbReference type="PROSITE" id="PS51975">
    <property type="entry name" value="RNASE_H_2"/>
    <property type="match status" value="1"/>
</dbReference>
<evidence type="ECO:0000256" key="8">
    <source>
        <dbReference type="ARBA" id="ARBA00022490"/>
    </source>
</evidence>
<dbReference type="InterPro" id="IPR001352">
    <property type="entry name" value="RNase_HII/HIII"/>
</dbReference>
<dbReference type="GO" id="GO:0004523">
    <property type="term" value="F:RNA-DNA hybrid ribonuclease activity"/>
    <property type="evidence" value="ECO:0007669"/>
    <property type="project" value="UniProtKB-EC"/>
</dbReference>
<evidence type="ECO:0000259" key="18">
    <source>
        <dbReference type="PROSITE" id="PS51975"/>
    </source>
</evidence>
<evidence type="ECO:0000256" key="12">
    <source>
        <dbReference type="ARBA" id="ARBA00022801"/>
    </source>
</evidence>
<evidence type="ECO:0000313" key="20">
    <source>
        <dbReference type="Proteomes" id="UP001597221"/>
    </source>
</evidence>
<dbReference type="SUPFAM" id="SSF53098">
    <property type="entry name" value="Ribonuclease H-like"/>
    <property type="match status" value="1"/>
</dbReference>
<evidence type="ECO:0000256" key="4">
    <source>
        <dbReference type="ARBA" id="ARBA00004496"/>
    </source>
</evidence>
<dbReference type="Pfam" id="PF01351">
    <property type="entry name" value="RNase_HII"/>
    <property type="match status" value="1"/>
</dbReference>
<accession>A0ABW4HQ14</accession>
<dbReference type="HAMAP" id="MF_00052_B">
    <property type="entry name" value="RNase_HII_B"/>
    <property type="match status" value="1"/>
</dbReference>
<comment type="caution">
    <text evidence="19">The sequence shown here is derived from an EMBL/GenBank/DDBJ whole genome shotgun (WGS) entry which is preliminary data.</text>
</comment>
<evidence type="ECO:0000256" key="16">
    <source>
        <dbReference type="RuleBase" id="RU003515"/>
    </source>
</evidence>
<dbReference type="Gene3D" id="3.30.420.10">
    <property type="entry name" value="Ribonuclease H-like superfamily/Ribonuclease H"/>
    <property type="match status" value="1"/>
</dbReference>
<evidence type="ECO:0000256" key="1">
    <source>
        <dbReference type="ARBA" id="ARBA00000077"/>
    </source>
</evidence>
<comment type="similarity">
    <text evidence="5 14 16">Belongs to the RNase HII family.</text>
</comment>
<dbReference type="NCBIfam" id="NF000595">
    <property type="entry name" value="PRK00015.1-3"/>
    <property type="match status" value="1"/>
</dbReference>
<feature type="binding site" evidence="14 15">
    <location>
        <position position="78"/>
    </location>
    <ligand>
        <name>a divalent metal cation</name>
        <dbReference type="ChEBI" id="CHEBI:60240"/>
    </ligand>
</feature>
<proteinExistence type="inferred from homology"/>
<feature type="domain" description="RNase H type-2" evidence="18">
    <location>
        <begin position="71"/>
        <end position="257"/>
    </location>
</feature>
<dbReference type="InterPro" id="IPR036397">
    <property type="entry name" value="RNaseH_sf"/>
</dbReference>
<keyword evidence="9 14" id="KW-0540">Nuclease</keyword>
<evidence type="ECO:0000313" key="19">
    <source>
        <dbReference type="EMBL" id="MFD1607673.1"/>
    </source>
</evidence>
<evidence type="ECO:0000256" key="9">
    <source>
        <dbReference type="ARBA" id="ARBA00022722"/>
    </source>
</evidence>
<organism evidence="19 20">
    <name type="scientific">Oceanobacillus luteolus</name>
    <dbReference type="NCBI Taxonomy" id="1274358"/>
    <lineage>
        <taxon>Bacteria</taxon>
        <taxon>Bacillati</taxon>
        <taxon>Bacillota</taxon>
        <taxon>Bacilli</taxon>
        <taxon>Bacillales</taxon>
        <taxon>Bacillaceae</taxon>
        <taxon>Oceanobacillus</taxon>
    </lineage>
</organism>
<evidence type="ECO:0000256" key="15">
    <source>
        <dbReference type="PROSITE-ProRule" id="PRU01319"/>
    </source>
</evidence>
<evidence type="ECO:0000256" key="10">
    <source>
        <dbReference type="ARBA" id="ARBA00022723"/>
    </source>
</evidence>
<evidence type="ECO:0000256" key="14">
    <source>
        <dbReference type="HAMAP-Rule" id="MF_00052"/>
    </source>
</evidence>
<keyword evidence="17" id="KW-0175">Coiled coil</keyword>
<evidence type="ECO:0000256" key="13">
    <source>
        <dbReference type="ARBA" id="ARBA00023211"/>
    </source>
</evidence>
<evidence type="ECO:0000256" key="7">
    <source>
        <dbReference type="ARBA" id="ARBA00019179"/>
    </source>
</evidence>
<keyword evidence="10 14" id="KW-0479">Metal-binding</keyword>
<gene>
    <name evidence="14" type="primary">rnhB</name>
    <name evidence="19" type="ORF">ACFSBH_08410</name>
</gene>
<feature type="binding site" evidence="14 15">
    <location>
        <position position="77"/>
    </location>
    <ligand>
        <name>a divalent metal cation</name>
        <dbReference type="ChEBI" id="CHEBI:60240"/>
    </ligand>
</feature>
<dbReference type="NCBIfam" id="NF000594">
    <property type="entry name" value="PRK00015.1-1"/>
    <property type="match status" value="1"/>
</dbReference>
<dbReference type="EMBL" id="JBHUDE010000040">
    <property type="protein sequence ID" value="MFD1607673.1"/>
    <property type="molecule type" value="Genomic_DNA"/>
</dbReference>
<evidence type="ECO:0000256" key="2">
    <source>
        <dbReference type="ARBA" id="ARBA00001946"/>
    </source>
</evidence>
<evidence type="ECO:0000256" key="6">
    <source>
        <dbReference type="ARBA" id="ARBA00012180"/>
    </source>
</evidence>
<dbReference type="EC" id="3.1.26.4" evidence="6 14"/>
<keyword evidence="12 14" id="KW-0378">Hydrolase</keyword>
<keyword evidence="20" id="KW-1185">Reference proteome</keyword>
<sequence>MNTKSIAVIRQMFEHNEITEELIEQLKRDERKGVQVLLHKYEKEKLKKEQQLANFEEMLTYEKHAKNNGHQYIAGVDEAGRGPLAGPVVAASVILPDDFVLLGLNDSKQLTEKERENFFDIIIEQAVSYNVAVISNEQIDHLNILEATKLAMYQAVDGLSQKPDHVLLDAVALPQLTMSFDVIVKGDAKSITIAAASILAKVTRDRLMRKIHNEYPMYDFNSNMGYGTKKHMESLERYGASPYHRRSFAPVRKFIGQ</sequence>